<dbReference type="PROSITE" id="PS00028">
    <property type="entry name" value="ZINC_FINGER_C2H2_1"/>
    <property type="match status" value="3"/>
</dbReference>
<dbReference type="InterPro" id="IPR036236">
    <property type="entry name" value="Znf_C2H2_sf"/>
</dbReference>
<evidence type="ECO:0000256" key="10">
    <source>
        <dbReference type="ARBA" id="ARBA00023242"/>
    </source>
</evidence>
<dbReference type="OrthoDB" id="4748970at2759"/>
<dbReference type="PROSITE" id="PS50157">
    <property type="entry name" value="ZINC_FINGER_C2H2_2"/>
    <property type="match status" value="3"/>
</dbReference>
<keyword evidence="10" id="KW-0539">Nucleus</keyword>
<evidence type="ECO:0000256" key="9">
    <source>
        <dbReference type="ARBA" id="ARBA00023163"/>
    </source>
</evidence>
<dbReference type="PANTHER" id="PTHR23235">
    <property type="entry name" value="KRUEPPEL-LIKE TRANSCRIPTION FACTOR"/>
    <property type="match status" value="1"/>
</dbReference>
<dbReference type="AlphaFoldDB" id="A0A0R3UEY8"/>
<keyword evidence="3" id="KW-0479">Metal-binding</keyword>
<evidence type="ECO:0000313" key="15">
    <source>
        <dbReference type="Proteomes" id="UP000267029"/>
    </source>
</evidence>
<dbReference type="GO" id="GO:0005634">
    <property type="term" value="C:nucleus"/>
    <property type="evidence" value="ECO:0007669"/>
    <property type="project" value="UniProtKB-SubCell"/>
</dbReference>
<dbReference type="FunFam" id="3.30.160.60:FF:000018">
    <property type="entry name" value="Krueppel-like factor 15"/>
    <property type="match status" value="1"/>
</dbReference>
<name>A0A0R3UEY8_MESCO</name>
<dbReference type="GO" id="GO:0000981">
    <property type="term" value="F:DNA-binding transcription factor activity, RNA polymerase II-specific"/>
    <property type="evidence" value="ECO:0007669"/>
    <property type="project" value="TreeGrafter"/>
</dbReference>
<dbReference type="Proteomes" id="UP000267029">
    <property type="component" value="Unassembled WGS sequence"/>
</dbReference>
<protein>
    <submittedName>
        <fullName evidence="16">Krueppel-like factor 10</fullName>
    </submittedName>
</protein>
<feature type="domain" description="C2H2-type" evidence="13">
    <location>
        <begin position="257"/>
        <end position="286"/>
    </location>
</feature>
<dbReference type="SUPFAM" id="SSF57667">
    <property type="entry name" value="beta-beta-alpha zinc fingers"/>
    <property type="match status" value="2"/>
</dbReference>
<feature type="domain" description="C2H2-type" evidence="13">
    <location>
        <begin position="287"/>
        <end position="316"/>
    </location>
</feature>
<evidence type="ECO:0000256" key="2">
    <source>
        <dbReference type="ARBA" id="ARBA00006991"/>
    </source>
</evidence>
<evidence type="ECO:0000313" key="16">
    <source>
        <dbReference type="WBParaSite" id="MCU_000696-RA"/>
    </source>
</evidence>
<gene>
    <name evidence="14" type="ORF">MCOS_LOCUS5619</name>
</gene>
<dbReference type="PANTHER" id="PTHR23235:SF120">
    <property type="entry name" value="KRUPPEL-LIKE FACTOR 15"/>
    <property type="match status" value="1"/>
</dbReference>
<comment type="similarity">
    <text evidence="2">Belongs to the krueppel C2H2-type zinc-finger protein family.</text>
</comment>
<evidence type="ECO:0000256" key="8">
    <source>
        <dbReference type="ARBA" id="ARBA00023125"/>
    </source>
</evidence>
<dbReference type="SMART" id="SM00355">
    <property type="entry name" value="ZnF_C2H2"/>
    <property type="match status" value="3"/>
</dbReference>
<evidence type="ECO:0000256" key="6">
    <source>
        <dbReference type="ARBA" id="ARBA00022833"/>
    </source>
</evidence>
<dbReference type="STRING" id="53468.A0A0R3UEY8"/>
<keyword evidence="4" id="KW-0677">Repeat</keyword>
<keyword evidence="15" id="KW-1185">Reference proteome</keyword>
<evidence type="ECO:0000256" key="7">
    <source>
        <dbReference type="ARBA" id="ARBA00023015"/>
    </source>
</evidence>
<dbReference type="Gene3D" id="3.30.160.60">
    <property type="entry name" value="Classic Zinc Finger"/>
    <property type="match status" value="3"/>
</dbReference>
<dbReference type="GO" id="GO:0008270">
    <property type="term" value="F:zinc ion binding"/>
    <property type="evidence" value="ECO:0007669"/>
    <property type="project" value="UniProtKB-KW"/>
</dbReference>
<keyword evidence="5 11" id="KW-0863">Zinc-finger</keyword>
<dbReference type="GO" id="GO:0000978">
    <property type="term" value="F:RNA polymerase II cis-regulatory region sequence-specific DNA binding"/>
    <property type="evidence" value="ECO:0007669"/>
    <property type="project" value="TreeGrafter"/>
</dbReference>
<feature type="compositionally biased region" description="Polar residues" evidence="12">
    <location>
        <begin position="58"/>
        <end position="70"/>
    </location>
</feature>
<reference evidence="14 15" key="1">
    <citation type="submission" date="2018-10" db="EMBL/GenBank/DDBJ databases">
        <authorList>
            <consortium name="Pathogen Informatics"/>
        </authorList>
    </citation>
    <scope>NUCLEOTIDE SEQUENCE [LARGE SCALE GENOMIC DNA]</scope>
</reference>
<feature type="region of interest" description="Disordered" evidence="12">
    <location>
        <begin position="55"/>
        <end position="75"/>
    </location>
</feature>
<dbReference type="EMBL" id="UXSR01005203">
    <property type="protein sequence ID" value="VDD79616.1"/>
    <property type="molecule type" value="Genomic_DNA"/>
</dbReference>
<organism evidence="16">
    <name type="scientific">Mesocestoides corti</name>
    <name type="common">Flatworm</name>
    <dbReference type="NCBI Taxonomy" id="53468"/>
    <lineage>
        <taxon>Eukaryota</taxon>
        <taxon>Metazoa</taxon>
        <taxon>Spiralia</taxon>
        <taxon>Lophotrochozoa</taxon>
        <taxon>Platyhelminthes</taxon>
        <taxon>Cestoda</taxon>
        <taxon>Eucestoda</taxon>
        <taxon>Cyclophyllidea</taxon>
        <taxon>Mesocestoididae</taxon>
        <taxon>Mesocestoides</taxon>
    </lineage>
</organism>
<dbReference type="WBParaSite" id="MCU_000696-RA">
    <property type="protein sequence ID" value="MCU_000696-RA"/>
    <property type="gene ID" value="MCU_000696"/>
</dbReference>
<proteinExistence type="inferred from homology"/>
<evidence type="ECO:0000256" key="1">
    <source>
        <dbReference type="ARBA" id="ARBA00004123"/>
    </source>
</evidence>
<reference evidence="16" key="2">
    <citation type="submission" date="2019-11" db="UniProtKB">
        <authorList>
            <consortium name="WormBaseParasite"/>
        </authorList>
    </citation>
    <scope>IDENTIFICATION</scope>
</reference>
<evidence type="ECO:0000256" key="3">
    <source>
        <dbReference type="ARBA" id="ARBA00022723"/>
    </source>
</evidence>
<feature type="domain" description="C2H2-type" evidence="13">
    <location>
        <begin position="317"/>
        <end position="344"/>
    </location>
</feature>
<evidence type="ECO:0000256" key="5">
    <source>
        <dbReference type="ARBA" id="ARBA00022771"/>
    </source>
</evidence>
<accession>A0A0R3UEY8</accession>
<dbReference type="InterPro" id="IPR013087">
    <property type="entry name" value="Znf_C2H2_type"/>
</dbReference>
<evidence type="ECO:0000259" key="13">
    <source>
        <dbReference type="PROSITE" id="PS50157"/>
    </source>
</evidence>
<evidence type="ECO:0000256" key="4">
    <source>
        <dbReference type="ARBA" id="ARBA00022737"/>
    </source>
</evidence>
<keyword evidence="9" id="KW-0804">Transcription</keyword>
<dbReference type="FunFam" id="3.30.160.60:FF:001156">
    <property type="entry name" value="Zinc finger protein 407"/>
    <property type="match status" value="1"/>
</dbReference>
<dbReference type="Pfam" id="PF00096">
    <property type="entry name" value="zf-C2H2"/>
    <property type="match status" value="2"/>
</dbReference>
<evidence type="ECO:0000313" key="14">
    <source>
        <dbReference type="EMBL" id="VDD79616.1"/>
    </source>
</evidence>
<evidence type="ECO:0000256" key="12">
    <source>
        <dbReference type="SAM" id="MobiDB-lite"/>
    </source>
</evidence>
<evidence type="ECO:0000256" key="11">
    <source>
        <dbReference type="PROSITE-ProRule" id="PRU00042"/>
    </source>
</evidence>
<dbReference type="FunFam" id="3.30.160.60:FF:000125">
    <property type="entry name" value="Putative zinc finger protein 143"/>
    <property type="match status" value="1"/>
</dbReference>
<keyword evidence="8" id="KW-0238">DNA-binding</keyword>
<keyword evidence="7" id="KW-0805">Transcription regulation</keyword>
<comment type="subcellular location">
    <subcellularLocation>
        <location evidence="1">Nucleus</location>
    </subcellularLocation>
</comment>
<keyword evidence="6" id="KW-0862">Zinc</keyword>
<sequence>MSLDIASSLLMQPTKIDMLQLKTAEILVSLSEGFSLGLAAQNRVSAPTISFPELNPFSLPQNTSNQNPTGPDTEGELHRRLKFKLHRTKPHQTAATNLKHKTAGTEPVSRLAELLREQNTEGRIPVRRASADLIDSSAILMLMAQHQQTSLQSQDHVAFGVVSPMPCSEDGGSPSSTPSSTYQNGLETDDHFTPSLAKPSSCPFDLHALSLNPTPQIHPAFVERRASDPCPFSYAALQKQTASQVTANASSSRVKTHHCTFQGCDKAYFKSSHLKAHVRTHTGEKPYACDWEGCGRQFARSDELSRHKRAHTGERKFTCNFCPRRFSRSDHLNKHMKRHQLETTNGVSSMVGGRGLN</sequence>